<dbReference type="PROSITE" id="PS50994">
    <property type="entry name" value="INTEGRASE"/>
    <property type="match status" value="1"/>
</dbReference>
<dbReference type="GO" id="GO:0016787">
    <property type="term" value="F:hydrolase activity"/>
    <property type="evidence" value="ECO:0007669"/>
    <property type="project" value="UniProtKB-KW"/>
</dbReference>
<comment type="caution">
    <text evidence="10">The sequence shown here is derived from an EMBL/GenBank/DDBJ whole genome shotgun (WGS) entry which is preliminary data.</text>
</comment>
<dbReference type="InterPro" id="IPR001584">
    <property type="entry name" value="Integrase_cat-core"/>
</dbReference>
<keyword evidence="3" id="KW-0548">Nucleotidyltransferase</keyword>
<dbReference type="InterPro" id="IPR041373">
    <property type="entry name" value="RT_RNaseH"/>
</dbReference>
<dbReference type="Pfam" id="PF17917">
    <property type="entry name" value="RT_RNaseH"/>
    <property type="match status" value="1"/>
</dbReference>
<dbReference type="GO" id="GO:0042575">
    <property type="term" value="C:DNA polymerase complex"/>
    <property type="evidence" value="ECO:0007669"/>
    <property type="project" value="UniProtKB-ARBA"/>
</dbReference>
<dbReference type="PANTHER" id="PTHR37984:SF5">
    <property type="entry name" value="PROTEIN NYNRIN-LIKE"/>
    <property type="match status" value="1"/>
</dbReference>
<evidence type="ECO:0000313" key="11">
    <source>
        <dbReference type="Proteomes" id="UP000499080"/>
    </source>
</evidence>
<dbReference type="Proteomes" id="UP000499080">
    <property type="component" value="Unassembled WGS sequence"/>
</dbReference>
<dbReference type="OrthoDB" id="422540at2759"/>
<dbReference type="InterPro" id="IPR043502">
    <property type="entry name" value="DNA/RNA_pol_sf"/>
</dbReference>
<dbReference type="InterPro" id="IPR012337">
    <property type="entry name" value="RNaseH-like_sf"/>
</dbReference>
<dbReference type="SUPFAM" id="SSF56672">
    <property type="entry name" value="DNA/RNA polymerases"/>
    <property type="match status" value="1"/>
</dbReference>
<evidence type="ECO:0000313" key="10">
    <source>
        <dbReference type="EMBL" id="GBL73846.1"/>
    </source>
</evidence>
<evidence type="ECO:0000259" key="9">
    <source>
        <dbReference type="PROSITE" id="PS50994"/>
    </source>
</evidence>
<accession>A0A4Y2A3K6</accession>
<reference evidence="10 11" key="1">
    <citation type="journal article" date="2019" name="Sci. Rep.">
        <title>Orb-weaving spider Araneus ventricosus genome elucidates the spidroin gene catalogue.</title>
        <authorList>
            <person name="Kono N."/>
            <person name="Nakamura H."/>
            <person name="Ohtoshi R."/>
            <person name="Moran D.A.P."/>
            <person name="Shinohara A."/>
            <person name="Yoshida Y."/>
            <person name="Fujiwara M."/>
            <person name="Mori M."/>
            <person name="Tomita M."/>
            <person name="Arakawa K."/>
        </authorList>
    </citation>
    <scope>NUCLEOTIDE SEQUENCE [LARGE SCALE GENOMIC DNA]</scope>
</reference>
<evidence type="ECO:0000256" key="4">
    <source>
        <dbReference type="ARBA" id="ARBA00022722"/>
    </source>
</evidence>
<dbReference type="GO" id="GO:0003964">
    <property type="term" value="F:RNA-directed DNA polymerase activity"/>
    <property type="evidence" value="ECO:0007669"/>
    <property type="project" value="UniProtKB-KW"/>
</dbReference>
<dbReference type="FunFam" id="3.10.20.370:FF:000001">
    <property type="entry name" value="Retrovirus-related Pol polyprotein from transposon 17.6-like protein"/>
    <property type="match status" value="1"/>
</dbReference>
<dbReference type="AlphaFoldDB" id="A0A4Y2A3K6"/>
<evidence type="ECO:0000256" key="8">
    <source>
        <dbReference type="SAM" id="MobiDB-lite"/>
    </source>
</evidence>
<organism evidence="10 11">
    <name type="scientific">Araneus ventricosus</name>
    <name type="common">Orbweaver spider</name>
    <name type="synonym">Epeira ventricosa</name>
    <dbReference type="NCBI Taxonomy" id="182803"/>
    <lineage>
        <taxon>Eukaryota</taxon>
        <taxon>Metazoa</taxon>
        <taxon>Ecdysozoa</taxon>
        <taxon>Arthropoda</taxon>
        <taxon>Chelicerata</taxon>
        <taxon>Arachnida</taxon>
        <taxon>Araneae</taxon>
        <taxon>Araneomorphae</taxon>
        <taxon>Entelegynae</taxon>
        <taxon>Araneoidea</taxon>
        <taxon>Araneidae</taxon>
        <taxon>Araneus</taxon>
    </lineage>
</organism>
<dbReference type="Gene3D" id="1.10.340.70">
    <property type="match status" value="1"/>
</dbReference>
<evidence type="ECO:0000256" key="5">
    <source>
        <dbReference type="ARBA" id="ARBA00022759"/>
    </source>
</evidence>
<feature type="region of interest" description="Disordered" evidence="8">
    <location>
        <begin position="464"/>
        <end position="487"/>
    </location>
</feature>
<gene>
    <name evidence="10" type="primary">TY3B-I_856</name>
    <name evidence="10" type="ORF">AVEN_230802_1</name>
</gene>
<evidence type="ECO:0000256" key="1">
    <source>
        <dbReference type="ARBA" id="ARBA00012493"/>
    </source>
</evidence>
<dbReference type="GO" id="GO:0004519">
    <property type="term" value="F:endonuclease activity"/>
    <property type="evidence" value="ECO:0007669"/>
    <property type="project" value="UniProtKB-KW"/>
</dbReference>
<keyword evidence="6" id="KW-0378">Hydrolase</keyword>
<feature type="compositionally biased region" description="Polar residues" evidence="8">
    <location>
        <begin position="466"/>
        <end position="478"/>
    </location>
</feature>
<keyword evidence="2" id="KW-0808">Transferase</keyword>
<dbReference type="Gene3D" id="3.30.420.10">
    <property type="entry name" value="Ribonuclease H-like superfamily/Ribonuclease H"/>
    <property type="match status" value="1"/>
</dbReference>
<protein>
    <recommendedName>
        <fullName evidence="1">RNA-directed DNA polymerase</fullName>
        <ecNumber evidence="1">2.7.7.49</ecNumber>
    </recommendedName>
</protein>
<proteinExistence type="predicted"/>
<keyword evidence="11" id="KW-1185">Reference proteome</keyword>
<evidence type="ECO:0000256" key="7">
    <source>
        <dbReference type="ARBA" id="ARBA00022918"/>
    </source>
</evidence>
<keyword evidence="7" id="KW-0695">RNA-directed DNA polymerase</keyword>
<keyword evidence="4" id="KW-0540">Nuclease</keyword>
<keyword evidence="5" id="KW-0255">Endonuclease</keyword>
<dbReference type="Pfam" id="PF17921">
    <property type="entry name" value="Integrase_H2C2"/>
    <property type="match status" value="1"/>
</dbReference>
<dbReference type="InterPro" id="IPR050951">
    <property type="entry name" value="Retrovirus_Pol_polyprotein"/>
</dbReference>
<dbReference type="SUPFAM" id="SSF53098">
    <property type="entry name" value="Ribonuclease H-like"/>
    <property type="match status" value="1"/>
</dbReference>
<evidence type="ECO:0000256" key="3">
    <source>
        <dbReference type="ARBA" id="ARBA00022695"/>
    </source>
</evidence>
<dbReference type="Gene3D" id="3.10.20.370">
    <property type="match status" value="1"/>
</dbReference>
<evidence type="ECO:0000256" key="2">
    <source>
        <dbReference type="ARBA" id="ARBA00022679"/>
    </source>
</evidence>
<dbReference type="GO" id="GO:0003676">
    <property type="term" value="F:nucleic acid binding"/>
    <property type="evidence" value="ECO:0007669"/>
    <property type="project" value="InterPro"/>
</dbReference>
<dbReference type="CDD" id="cd09274">
    <property type="entry name" value="RNase_HI_RT_Ty3"/>
    <property type="match status" value="1"/>
</dbReference>
<sequence>MALASVERSTHRHGRHLCRRDFVFFDNQNSNRRIILLINLGHNHLTKNQFCEASEATVLYHPSVNATLAIVVDASDNAVGAALQQQVTTGCQPLAFYSKSLSPAQRRYSAYDRELLAAYMAIKYFRHMVEDRSFILFTDHKPLTFAFRQKEDKCSPRQLRQLELIGQFTTDIRHLKGADNVVADALSRIHISSIGLPYAIDFQKMAEEQQTDPELQDILSSNTTSLVLQPLPVGEPPVTLHCDMSLGRIRPFVPENFRREVFTNLHSLSHPGIRASVRMISERYVWPSMKADVTLLARTCLQCQQAKVSRHTRSKLSDFIPPSARYCLTCVDRFSKWPEAFPLVDISANTIATAFYSGGIFRFGPPLRLTTDQGTQFESALFQALTKFLGTARQRTTSYHPAANGQVERFHRQLKTAIMAHEKVQWSSALPTILLGFRATWKEDLEATTAEMVYGASIRLPGEFLSPTTDSPDPSTFVKNRRKSTAS</sequence>
<dbReference type="InterPro" id="IPR036397">
    <property type="entry name" value="RNaseH_sf"/>
</dbReference>
<dbReference type="EC" id="2.7.7.49" evidence="1"/>
<dbReference type="PANTHER" id="PTHR37984">
    <property type="entry name" value="PROTEIN CBG26694"/>
    <property type="match status" value="1"/>
</dbReference>
<dbReference type="EMBL" id="BGPR01000004">
    <property type="protein sequence ID" value="GBL73846.1"/>
    <property type="molecule type" value="Genomic_DNA"/>
</dbReference>
<dbReference type="GO" id="GO:0015074">
    <property type="term" value="P:DNA integration"/>
    <property type="evidence" value="ECO:0007669"/>
    <property type="project" value="InterPro"/>
</dbReference>
<dbReference type="Pfam" id="PF00665">
    <property type="entry name" value="rve"/>
    <property type="match status" value="1"/>
</dbReference>
<evidence type="ECO:0000256" key="6">
    <source>
        <dbReference type="ARBA" id="ARBA00022801"/>
    </source>
</evidence>
<dbReference type="InterPro" id="IPR041588">
    <property type="entry name" value="Integrase_H2C2"/>
</dbReference>
<name>A0A4Y2A3K6_ARAVE</name>
<feature type="domain" description="Integrase catalytic" evidence="9">
    <location>
        <begin position="307"/>
        <end position="469"/>
    </location>
</feature>